<keyword evidence="8" id="KW-1185">Reference proteome</keyword>
<dbReference type="SUPFAM" id="SSF46966">
    <property type="entry name" value="Spectrin repeat"/>
    <property type="match status" value="1"/>
</dbReference>
<comment type="subcellular location">
    <subcellularLocation>
        <location evidence="1">Cell membrane</location>
        <topology evidence="1">Peripheral membrane protein</topology>
        <orientation evidence="1">Cytoplasmic side</orientation>
    </subcellularLocation>
    <subcellularLocation>
        <location evidence="2">Cytoplasm</location>
    </subcellularLocation>
</comment>
<dbReference type="PANTHER" id="PTHR12268">
    <property type="entry name" value="E3 UBIQUITIN-PROTEIN LIGASE KCMF1"/>
    <property type="match status" value="1"/>
</dbReference>
<keyword evidence="3" id="KW-0963">Cytoplasm</keyword>
<name>A0AAN9TVS5_9HEMI</name>
<dbReference type="Pfam" id="PF00435">
    <property type="entry name" value="Spectrin"/>
    <property type="match status" value="1"/>
</dbReference>
<evidence type="ECO:0000256" key="2">
    <source>
        <dbReference type="ARBA" id="ARBA00004496"/>
    </source>
</evidence>
<dbReference type="CDD" id="cd00176">
    <property type="entry name" value="SPEC"/>
    <property type="match status" value="1"/>
</dbReference>
<feature type="compositionally biased region" description="Low complexity" evidence="6">
    <location>
        <begin position="485"/>
        <end position="503"/>
    </location>
</feature>
<dbReference type="GO" id="GO:0099536">
    <property type="term" value="P:synaptic signaling"/>
    <property type="evidence" value="ECO:0007669"/>
    <property type="project" value="TreeGrafter"/>
</dbReference>
<evidence type="ECO:0000256" key="5">
    <source>
        <dbReference type="ARBA" id="ARBA00023212"/>
    </source>
</evidence>
<protein>
    <recommendedName>
        <fullName evidence="9">Dystrophin</fullName>
    </recommendedName>
</protein>
<dbReference type="InterPro" id="IPR018159">
    <property type="entry name" value="Spectrin/alpha-actinin"/>
</dbReference>
<dbReference type="GO" id="GO:0005886">
    <property type="term" value="C:plasma membrane"/>
    <property type="evidence" value="ECO:0007669"/>
    <property type="project" value="TreeGrafter"/>
</dbReference>
<dbReference type="Gene3D" id="1.20.58.60">
    <property type="match status" value="1"/>
</dbReference>
<sequence length="783" mass="86733">MCQPTGTLQHRFNNVLRELEQKKPQLDELVHTAENLKADSNRQQLHGKVTKLREHWDETNSKVTQRKTQLDTMLADSQNYESKRIEVETWLQRMETRLEIIAPVGHTADVLEAQIREQKSIHAEVHQYKQHIDTFNQLTQKLIAIYQQDDTTKIKKRTELVNSRYNQLNANIINRGKQIHSAMNSLHNFDRSLDKFLAWLSEAESSLETVDSDMGLPGRKEQPVQKPNNQLRSSRHMQNDEERWPSQQNAIPAAPRLALPDALMGEPTAAAGHSRRRRKLPDLASSIYRHVGSKLGGAGVDAGTSEQPPHPEESGTWRERWFAKWALGRSLSQNSLRLPRHLFRRRSKRKTRREAAEEANYSTDTDDGGFKMGVRSQRNGAVASAVGSCSAGSIECAGRRCGAMVVGAATNGGFGGKERPRSIATLPVRRPADDIIVYYDDDDNRFTKSDSSLLSNDLGKDAGCLLRTRSDEHQRIASKKKKKPLASSSNPNSLHRHSSSSGQSIYEPAYQLRNAGRQCQLTSSPLFDQCHSVDSLPVACRHSVDALASSALFATSSTTLCTPGTTFSDRLGGYLSASCPGPATYCLHDERTDAGASKRPSLVAYQPQVVSTPTVASGRQLSTNPSRRPTDFPAPLVRDDASAKAATNRTPSPLVTDYAFWLSYEMLSERQNGRHGASGSGSRTSRNRLSLPLFSRSHSKSRRYSSRSSSMSSVHNLLTPSALPTKAASLALQQLLACYRNGDMTPEKVSLLLDILDTQERFAKPSIENAGGIPLKGRPAQSR</sequence>
<proteinExistence type="predicted"/>
<dbReference type="EMBL" id="JBBCAQ010000002">
    <property type="protein sequence ID" value="KAK7605203.1"/>
    <property type="molecule type" value="Genomic_DNA"/>
</dbReference>
<evidence type="ECO:0000256" key="6">
    <source>
        <dbReference type="SAM" id="MobiDB-lite"/>
    </source>
</evidence>
<dbReference type="GO" id="GO:0045202">
    <property type="term" value="C:synapse"/>
    <property type="evidence" value="ECO:0007669"/>
    <property type="project" value="GOC"/>
</dbReference>
<feature type="region of interest" description="Disordered" evidence="6">
    <location>
        <begin position="613"/>
        <end position="649"/>
    </location>
</feature>
<dbReference type="PANTHER" id="PTHR12268:SF14">
    <property type="entry name" value="DYSTROPHIN-1"/>
    <property type="match status" value="1"/>
</dbReference>
<evidence type="ECO:0000256" key="1">
    <source>
        <dbReference type="ARBA" id="ARBA00004413"/>
    </source>
</evidence>
<dbReference type="Proteomes" id="UP001367676">
    <property type="component" value="Unassembled WGS sequence"/>
</dbReference>
<dbReference type="AlphaFoldDB" id="A0AAN9TVS5"/>
<feature type="region of interest" description="Disordered" evidence="6">
    <location>
        <begin position="671"/>
        <end position="712"/>
    </location>
</feature>
<evidence type="ECO:0000313" key="8">
    <source>
        <dbReference type="Proteomes" id="UP001367676"/>
    </source>
</evidence>
<dbReference type="InterPro" id="IPR002017">
    <property type="entry name" value="Spectrin_repeat"/>
</dbReference>
<reference evidence="7 8" key="1">
    <citation type="submission" date="2024-03" db="EMBL/GenBank/DDBJ databases">
        <title>Adaptation during the transition from Ophiocordyceps entomopathogen to insect associate is accompanied by gene loss and intensified selection.</title>
        <authorList>
            <person name="Ward C.M."/>
            <person name="Onetto C.A."/>
            <person name="Borneman A.R."/>
        </authorList>
    </citation>
    <scope>NUCLEOTIDE SEQUENCE [LARGE SCALE GENOMIC DNA]</scope>
    <source>
        <strain evidence="7">AWRI1</strain>
        <tissue evidence="7">Single Adult Female</tissue>
    </source>
</reference>
<gene>
    <name evidence="7" type="ORF">V9T40_007061</name>
</gene>
<evidence type="ECO:0008006" key="9">
    <source>
        <dbReference type="Google" id="ProtNLM"/>
    </source>
</evidence>
<dbReference type="InterPro" id="IPR050774">
    <property type="entry name" value="KCMF1/Dystrophin"/>
</dbReference>
<organism evidence="7 8">
    <name type="scientific">Parthenolecanium corni</name>
    <dbReference type="NCBI Taxonomy" id="536013"/>
    <lineage>
        <taxon>Eukaryota</taxon>
        <taxon>Metazoa</taxon>
        <taxon>Ecdysozoa</taxon>
        <taxon>Arthropoda</taxon>
        <taxon>Hexapoda</taxon>
        <taxon>Insecta</taxon>
        <taxon>Pterygota</taxon>
        <taxon>Neoptera</taxon>
        <taxon>Paraneoptera</taxon>
        <taxon>Hemiptera</taxon>
        <taxon>Sternorrhyncha</taxon>
        <taxon>Coccoidea</taxon>
        <taxon>Coccidae</taxon>
        <taxon>Parthenolecanium</taxon>
    </lineage>
</organism>
<keyword evidence="5" id="KW-0206">Cytoskeleton</keyword>
<dbReference type="GO" id="GO:0005737">
    <property type="term" value="C:cytoplasm"/>
    <property type="evidence" value="ECO:0007669"/>
    <property type="project" value="UniProtKB-ARBA"/>
</dbReference>
<evidence type="ECO:0000256" key="3">
    <source>
        <dbReference type="ARBA" id="ARBA00022490"/>
    </source>
</evidence>
<dbReference type="SMART" id="SM00150">
    <property type="entry name" value="SPEC"/>
    <property type="match status" value="1"/>
</dbReference>
<accession>A0AAN9TVS5</accession>
<feature type="region of interest" description="Disordered" evidence="6">
    <location>
        <begin position="471"/>
        <end position="503"/>
    </location>
</feature>
<evidence type="ECO:0000256" key="4">
    <source>
        <dbReference type="ARBA" id="ARBA00022837"/>
    </source>
</evidence>
<keyword evidence="4" id="KW-0106">Calcium</keyword>
<feature type="region of interest" description="Disordered" evidence="6">
    <location>
        <begin position="209"/>
        <end position="248"/>
    </location>
</feature>
<evidence type="ECO:0000313" key="7">
    <source>
        <dbReference type="EMBL" id="KAK7605203.1"/>
    </source>
</evidence>
<comment type="caution">
    <text evidence="7">The sequence shown here is derived from an EMBL/GenBank/DDBJ whole genome shotgun (WGS) entry which is preliminary data.</text>
</comment>
<feature type="region of interest" description="Disordered" evidence="6">
    <location>
        <begin position="294"/>
        <end position="316"/>
    </location>
</feature>
<feature type="compositionally biased region" description="Polar residues" evidence="6">
    <location>
        <begin position="613"/>
        <end position="627"/>
    </location>
</feature>